<evidence type="ECO:0000313" key="7">
    <source>
        <dbReference type="Proteomes" id="UP000250043"/>
    </source>
</evidence>
<sequence length="330" mass="36343">MTSAPIIANQVGGHAGLLSHLEDSDGSLLTKFALAKEVAFYEAVASDDALEPLRPFVPQFYGTLKLEGQVDTAGDRFIVLEDLTYRFDRPNVLDIKLGTVLHDLDAPPEKRARMEQVARATTSRETGVRLTGFQVFDLAAGKPLAVTKEYGKSLVPADLPRGIARFFPLATSTGLSASALMPPEPPHTVASLGTTTGTGLPADILLPILQNLREDVEALRERVAQVHVRMRSASLLVIYEADWERAREGLRLLEEAVQKCEQEQDDNEDEDEEDEDEEEQRTPIPYTVKLIDFAHTTVVPGQGPDESVLKGLDTFMTLLDGRIEEVQKQL</sequence>
<evidence type="ECO:0000256" key="3">
    <source>
        <dbReference type="ARBA" id="ARBA00022777"/>
    </source>
</evidence>
<gene>
    <name evidence="6" type="ORF">OBBRIDRAFT_783615</name>
</gene>
<feature type="compositionally biased region" description="Acidic residues" evidence="5">
    <location>
        <begin position="263"/>
        <end position="279"/>
    </location>
</feature>
<feature type="region of interest" description="Disordered" evidence="5">
    <location>
        <begin position="259"/>
        <end position="286"/>
    </location>
</feature>
<dbReference type="GO" id="GO:0000824">
    <property type="term" value="F:inositol-1,4,5,6-tetrakisphosphate 3-kinase activity"/>
    <property type="evidence" value="ECO:0007669"/>
    <property type="project" value="TreeGrafter"/>
</dbReference>
<comment type="similarity">
    <text evidence="1 4">Belongs to the inositol phosphokinase (IPK) family.</text>
</comment>
<proteinExistence type="inferred from homology"/>
<keyword evidence="2 4" id="KW-0808">Transferase</keyword>
<dbReference type="GO" id="GO:0046854">
    <property type="term" value="P:phosphatidylinositol phosphate biosynthetic process"/>
    <property type="evidence" value="ECO:0007669"/>
    <property type="project" value="TreeGrafter"/>
</dbReference>
<evidence type="ECO:0000256" key="5">
    <source>
        <dbReference type="SAM" id="MobiDB-lite"/>
    </source>
</evidence>
<dbReference type="GO" id="GO:0005737">
    <property type="term" value="C:cytoplasm"/>
    <property type="evidence" value="ECO:0007669"/>
    <property type="project" value="TreeGrafter"/>
</dbReference>
<dbReference type="Pfam" id="PF03770">
    <property type="entry name" value="IPK"/>
    <property type="match status" value="2"/>
</dbReference>
<dbReference type="EMBL" id="KV722539">
    <property type="protein sequence ID" value="OCH86203.1"/>
    <property type="molecule type" value="Genomic_DNA"/>
</dbReference>
<keyword evidence="7" id="KW-1185">Reference proteome</keyword>
<dbReference type="OrthoDB" id="338650at2759"/>
<dbReference type="GO" id="GO:0032958">
    <property type="term" value="P:inositol phosphate biosynthetic process"/>
    <property type="evidence" value="ECO:0007669"/>
    <property type="project" value="InterPro"/>
</dbReference>
<keyword evidence="3 4" id="KW-0418">Kinase</keyword>
<reference evidence="6 7" key="1">
    <citation type="submission" date="2016-07" db="EMBL/GenBank/DDBJ databases">
        <title>Draft genome of the white-rot fungus Obba rivulosa 3A-2.</title>
        <authorList>
            <consortium name="DOE Joint Genome Institute"/>
            <person name="Miettinen O."/>
            <person name="Riley R."/>
            <person name="Acob R."/>
            <person name="Barry K."/>
            <person name="Cullen D."/>
            <person name="De Vries R."/>
            <person name="Hainaut M."/>
            <person name="Hatakka A."/>
            <person name="Henrissat B."/>
            <person name="Hilden K."/>
            <person name="Kuo R."/>
            <person name="Labutti K."/>
            <person name="Lipzen A."/>
            <person name="Makela M.R."/>
            <person name="Sandor L."/>
            <person name="Spatafora J.W."/>
            <person name="Grigoriev I.V."/>
            <person name="Hibbett D.S."/>
        </authorList>
    </citation>
    <scope>NUCLEOTIDE SEQUENCE [LARGE SCALE GENOMIC DNA]</scope>
    <source>
        <strain evidence="6 7">3A-2</strain>
    </source>
</reference>
<accession>A0A8E2DKW2</accession>
<dbReference type="GO" id="GO:0005634">
    <property type="term" value="C:nucleus"/>
    <property type="evidence" value="ECO:0007669"/>
    <property type="project" value="TreeGrafter"/>
</dbReference>
<dbReference type="SUPFAM" id="SSF56104">
    <property type="entry name" value="SAICAR synthase-like"/>
    <property type="match status" value="1"/>
</dbReference>
<dbReference type="EC" id="2.7.-.-" evidence="4"/>
<name>A0A8E2DKW2_9APHY</name>
<dbReference type="PANTHER" id="PTHR12400:SF108">
    <property type="entry name" value="KINASE"/>
    <property type="match status" value="1"/>
</dbReference>
<organism evidence="6 7">
    <name type="scientific">Obba rivulosa</name>
    <dbReference type="NCBI Taxonomy" id="1052685"/>
    <lineage>
        <taxon>Eukaryota</taxon>
        <taxon>Fungi</taxon>
        <taxon>Dikarya</taxon>
        <taxon>Basidiomycota</taxon>
        <taxon>Agaricomycotina</taxon>
        <taxon>Agaricomycetes</taxon>
        <taxon>Polyporales</taxon>
        <taxon>Gelatoporiaceae</taxon>
        <taxon>Obba</taxon>
    </lineage>
</organism>
<evidence type="ECO:0000256" key="1">
    <source>
        <dbReference type="ARBA" id="ARBA00007374"/>
    </source>
</evidence>
<evidence type="ECO:0000256" key="2">
    <source>
        <dbReference type="ARBA" id="ARBA00022679"/>
    </source>
</evidence>
<protein>
    <recommendedName>
        <fullName evidence="4">Kinase</fullName>
        <ecNumber evidence="4">2.7.-.-</ecNumber>
    </recommendedName>
</protein>
<dbReference type="GO" id="GO:0008440">
    <property type="term" value="F:inositol-1,4,5-trisphosphate 3-kinase activity"/>
    <property type="evidence" value="ECO:0007669"/>
    <property type="project" value="TreeGrafter"/>
</dbReference>
<dbReference type="Proteomes" id="UP000250043">
    <property type="component" value="Unassembled WGS sequence"/>
</dbReference>
<dbReference type="PANTHER" id="PTHR12400">
    <property type="entry name" value="INOSITOL POLYPHOSPHATE KINASE"/>
    <property type="match status" value="1"/>
</dbReference>
<dbReference type="Gene3D" id="3.30.470.160">
    <property type="entry name" value="Inositol polyphosphate kinase"/>
    <property type="match status" value="1"/>
</dbReference>
<dbReference type="InterPro" id="IPR038286">
    <property type="entry name" value="IPK_sf"/>
</dbReference>
<dbReference type="InterPro" id="IPR005522">
    <property type="entry name" value="IPK"/>
</dbReference>
<evidence type="ECO:0000313" key="6">
    <source>
        <dbReference type="EMBL" id="OCH86203.1"/>
    </source>
</evidence>
<evidence type="ECO:0000256" key="4">
    <source>
        <dbReference type="RuleBase" id="RU363090"/>
    </source>
</evidence>
<dbReference type="AlphaFoldDB" id="A0A8E2DKW2"/>